<dbReference type="GO" id="GO:0016301">
    <property type="term" value="F:kinase activity"/>
    <property type="evidence" value="ECO:0007669"/>
    <property type="project" value="UniProtKB-KW"/>
</dbReference>
<organism evidence="2 3">
    <name type="scientific">Balaenoptera musculus</name>
    <name type="common">Blue whale</name>
    <dbReference type="NCBI Taxonomy" id="9771"/>
    <lineage>
        <taxon>Eukaryota</taxon>
        <taxon>Metazoa</taxon>
        <taxon>Chordata</taxon>
        <taxon>Craniata</taxon>
        <taxon>Vertebrata</taxon>
        <taxon>Euteleostomi</taxon>
        <taxon>Mammalia</taxon>
        <taxon>Eutheria</taxon>
        <taxon>Laurasiatheria</taxon>
        <taxon>Artiodactyla</taxon>
        <taxon>Whippomorpha</taxon>
        <taxon>Cetacea</taxon>
        <taxon>Mysticeti</taxon>
        <taxon>Balaenopteridae</taxon>
        <taxon>Balaenoptera</taxon>
    </lineage>
</organism>
<dbReference type="AlphaFoldDB" id="A0A8B8X1Z8"/>
<accession>A0A8B8X1Z8</accession>
<keyword evidence="3" id="KW-0808">Transferase</keyword>
<feature type="compositionally biased region" description="Low complexity" evidence="1">
    <location>
        <begin position="67"/>
        <end position="79"/>
    </location>
</feature>
<feature type="region of interest" description="Disordered" evidence="1">
    <location>
        <begin position="1"/>
        <end position="97"/>
    </location>
</feature>
<dbReference type="Proteomes" id="UP000694857">
    <property type="component" value="Chromosome 3"/>
</dbReference>
<dbReference type="CTD" id="126308"/>
<dbReference type="GeneID" id="118892743"/>
<gene>
    <name evidence="3" type="primary">MOB3A</name>
</gene>
<sequence>MARPRPPPANRRRLPRHAPPLRTNQRPRPRAATPGEAPPLCWPRPRPRSTHAPSAGASSSFQAGLCSSPRPALRASSARRSPRKPGRPRPGAEVYPAGGWGGRARSFSGLAARLRWPAARGRGSAASLARLFWRQAAEAQLTCNELHTFTAYTWINFGRTRAALGAEFREACPAYPPAPPSLEAF</sequence>
<evidence type="ECO:0000313" key="2">
    <source>
        <dbReference type="Proteomes" id="UP000694857"/>
    </source>
</evidence>
<keyword evidence="2" id="KW-1185">Reference proteome</keyword>
<protein>
    <submittedName>
        <fullName evidence="3">MOB kinase activator 3A isoform X2</fullName>
    </submittedName>
</protein>
<reference evidence="3" key="1">
    <citation type="submission" date="2025-08" db="UniProtKB">
        <authorList>
            <consortium name="RefSeq"/>
        </authorList>
    </citation>
    <scope>IDENTIFICATION</scope>
    <source>
        <tissue evidence="3">Epidermis and Blubber</tissue>
    </source>
</reference>
<evidence type="ECO:0000256" key="1">
    <source>
        <dbReference type="SAM" id="MobiDB-lite"/>
    </source>
</evidence>
<proteinExistence type="predicted"/>
<dbReference type="RefSeq" id="XP_036703526.1">
    <property type="nucleotide sequence ID" value="XM_036847631.1"/>
</dbReference>
<name>A0A8B8X1Z8_BALMU</name>
<keyword evidence="3" id="KW-0418">Kinase</keyword>
<evidence type="ECO:0000313" key="3">
    <source>
        <dbReference type="RefSeq" id="XP_036703526.1"/>
    </source>
</evidence>